<dbReference type="PROSITE" id="PS50217">
    <property type="entry name" value="BZIP"/>
    <property type="match status" value="1"/>
</dbReference>
<proteinExistence type="inferred from homology"/>
<keyword evidence="4" id="KW-0804">Transcription</keyword>
<dbReference type="OrthoDB" id="6514964at2759"/>
<evidence type="ECO:0000256" key="4">
    <source>
        <dbReference type="ARBA" id="ARBA00023163"/>
    </source>
</evidence>
<dbReference type="Pfam" id="PF03131">
    <property type="entry name" value="bZIP_Maf"/>
    <property type="match status" value="1"/>
</dbReference>
<gene>
    <name evidence="9" type="ORF">B4U80_04590</name>
</gene>
<dbReference type="VEuPathDB" id="VectorBase:LDEU004826"/>
<dbReference type="PANTHER" id="PTHR23351">
    <property type="entry name" value="FOS TRANSCRIPTION FACTOR-RELATED"/>
    <property type="match status" value="1"/>
</dbReference>
<comment type="caution">
    <text evidence="9">The sequence shown here is derived from an EMBL/GenBank/DDBJ whole genome shotgun (WGS) entry which is preliminary data.</text>
</comment>
<dbReference type="Proteomes" id="UP000288716">
    <property type="component" value="Unassembled WGS sequence"/>
</dbReference>
<dbReference type="FunFam" id="1.20.5.170:FF:000006">
    <property type="entry name" value="fos-related antigen 2 isoform X1"/>
    <property type="match status" value="1"/>
</dbReference>
<feature type="region of interest" description="Disordered" evidence="7">
    <location>
        <begin position="111"/>
        <end position="171"/>
    </location>
</feature>
<keyword evidence="6" id="KW-0175">Coiled coil</keyword>
<name>A0A443SI63_9ACAR</name>
<evidence type="ECO:0000256" key="1">
    <source>
        <dbReference type="ARBA" id="ARBA00007619"/>
    </source>
</evidence>
<dbReference type="AlphaFoldDB" id="A0A443SI63"/>
<dbReference type="PANTHER" id="PTHR23351:SF56">
    <property type="entry name" value="KAYAK"/>
    <property type="match status" value="1"/>
</dbReference>
<accession>A0A443SI63</accession>
<dbReference type="PRINTS" id="PR00042">
    <property type="entry name" value="LEUZIPPRFOS"/>
</dbReference>
<dbReference type="InterPro" id="IPR000837">
    <property type="entry name" value="AP-1"/>
</dbReference>
<organism evidence="9 10">
    <name type="scientific">Leptotrombidium deliense</name>
    <dbReference type="NCBI Taxonomy" id="299467"/>
    <lineage>
        <taxon>Eukaryota</taxon>
        <taxon>Metazoa</taxon>
        <taxon>Ecdysozoa</taxon>
        <taxon>Arthropoda</taxon>
        <taxon>Chelicerata</taxon>
        <taxon>Arachnida</taxon>
        <taxon>Acari</taxon>
        <taxon>Acariformes</taxon>
        <taxon>Trombidiformes</taxon>
        <taxon>Prostigmata</taxon>
        <taxon>Anystina</taxon>
        <taxon>Parasitengona</taxon>
        <taxon>Trombiculoidea</taxon>
        <taxon>Trombiculidae</taxon>
        <taxon>Leptotrombidium</taxon>
    </lineage>
</organism>
<reference evidence="9 10" key="1">
    <citation type="journal article" date="2018" name="Gigascience">
        <title>Genomes of trombidid mites reveal novel predicted allergens and laterally-transferred genes associated with secondary metabolism.</title>
        <authorList>
            <person name="Dong X."/>
            <person name="Chaisiri K."/>
            <person name="Xia D."/>
            <person name="Armstrong S.D."/>
            <person name="Fang Y."/>
            <person name="Donnelly M.J."/>
            <person name="Kadowaki T."/>
            <person name="McGarry J.W."/>
            <person name="Darby A.C."/>
            <person name="Makepeace B.L."/>
        </authorList>
    </citation>
    <scope>NUCLEOTIDE SEQUENCE [LARGE SCALE GENOMIC DNA]</scope>
    <source>
        <strain evidence="9">UoL-UT</strain>
    </source>
</reference>
<dbReference type="SUPFAM" id="SSF57959">
    <property type="entry name" value="Leucine zipper domain"/>
    <property type="match status" value="1"/>
</dbReference>
<evidence type="ECO:0000256" key="2">
    <source>
        <dbReference type="ARBA" id="ARBA00023015"/>
    </source>
</evidence>
<comment type="subunit">
    <text evidence="5">Homodimer. Heterodimer with Jra. The kay-Jra heterodimer binds more stably to the AP-1 site than either of the two proteins alone.</text>
</comment>
<protein>
    <submittedName>
        <fullName evidence="9">Protein fosB-like protein</fullName>
    </submittedName>
</protein>
<keyword evidence="3" id="KW-0238">DNA-binding</keyword>
<dbReference type="InterPro" id="IPR004826">
    <property type="entry name" value="bZIP_Maf"/>
</dbReference>
<dbReference type="GO" id="GO:0000981">
    <property type="term" value="F:DNA-binding transcription factor activity, RNA polymerase II-specific"/>
    <property type="evidence" value="ECO:0007669"/>
    <property type="project" value="TreeGrafter"/>
</dbReference>
<feature type="compositionally biased region" description="Basic and acidic residues" evidence="7">
    <location>
        <begin position="142"/>
        <end position="155"/>
    </location>
</feature>
<dbReference type="CDD" id="cd14721">
    <property type="entry name" value="bZIP_Fos"/>
    <property type="match status" value="1"/>
</dbReference>
<evidence type="ECO:0000256" key="3">
    <source>
        <dbReference type="ARBA" id="ARBA00023125"/>
    </source>
</evidence>
<evidence type="ECO:0000256" key="7">
    <source>
        <dbReference type="SAM" id="MobiDB-lite"/>
    </source>
</evidence>
<feature type="compositionally biased region" description="Polar residues" evidence="7">
    <location>
        <begin position="114"/>
        <end position="124"/>
    </location>
</feature>
<evidence type="ECO:0000259" key="8">
    <source>
        <dbReference type="PROSITE" id="PS50217"/>
    </source>
</evidence>
<dbReference type="EMBL" id="NCKV01002176">
    <property type="protein sequence ID" value="RWS27214.1"/>
    <property type="molecule type" value="Genomic_DNA"/>
</dbReference>
<dbReference type="STRING" id="299467.A0A443SI63"/>
<feature type="domain" description="BZIP" evidence="8">
    <location>
        <begin position="152"/>
        <end position="215"/>
    </location>
</feature>
<feature type="coiled-coil region" evidence="6">
    <location>
        <begin position="177"/>
        <end position="204"/>
    </location>
</feature>
<keyword evidence="2" id="KW-0805">Transcription regulation</keyword>
<dbReference type="InterPro" id="IPR046347">
    <property type="entry name" value="bZIP_sf"/>
</dbReference>
<dbReference type="Gene3D" id="1.20.5.170">
    <property type="match status" value="1"/>
</dbReference>
<evidence type="ECO:0000256" key="6">
    <source>
        <dbReference type="SAM" id="Coils"/>
    </source>
</evidence>
<evidence type="ECO:0000256" key="5">
    <source>
        <dbReference type="ARBA" id="ARBA00044005"/>
    </source>
</evidence>
<dbReference type="SMART" id="SM00338">
    <property type="entry name" value="BRLZ"/>
    <property type="match status" value="1"/>
</dbReference>
<dbReference type="InterPro" id="IPR004827">
    <property type="entry name" value="bZIP"/>
</dbReference>
<dbReference type="GO" id="GO:0005634">
    <property type="term" value="C:nucleus"/>
    <property type="evidence" value="ECO:0007669"/>
    <property type="project" value="TreeGrafter"/>
</dbReference>
<dbReference type="GO" id="GO:0000978">
    <property type="term" value="F:RNA polymerase II cis-regulatory region sequence-specific DNA binding"/>
    <property type="evidence" value="ECO:0007669"/>
    <property type="project" value="TreeGrafter"/>
</dbReference>
<evidence type="ECO:0000313" key="9">
    <source>
        <dbReference type="EMBL" id="RWS27214.1"/>
    </source>
</evidence>
<dbReference type="PROSITE" id="PS00036">
    <property type="entry name" value="BZIP_BASIC"/>
    <property type="match status" value="1"/>
</dbReference>
<keyword evidence="10" id="KW-1185">Reference proteome</keyword>
<comment type="similarity">
    <text evidence="1">Belongs to the bZIP family. Fos subfamily.</text>
</comment>
<sequence>MYVPSLFDEQQFSTIGVSTHTQTTSTLTPTTLKNIEDSLYDYSSVIPSAPQRHEHQAGFVPPVVNMNLNNFVNSAANIDRLTATSGEDSMPDTDDSVSNKIYWNENIEQHTSDEFNTQQSNLSVPNGIKRETTKTRSGRRPKKDEKLTPEEEERRKVRRERNKQAAARCRKRRMDHTNNLIKETQGLEERKSALQNEFQMLKSQKDELMMILSVHRNECKKVVASMIADSHRILNNNNL</sequence>
<evidence type="ECO:0000313" key="10">
    <source>
        <dbReference type="Proteomes" id="UP000288716"/>
    </source>
</evidence>